<dbReference type="PROSITE" id="PS50045">
    <property type="entry name" value="SIGMA54_INTERACT_4"/>
    <property type="match status" value="1"/>
</dbReference>
<dbReference type="InterPro" id="IPR002078">
    <property type="entry name" value="Sigma_54_int"/>
</dbReference>
<evidence type="ECO:0000256" key="5">
    <source>
        <dbReference type="PROSITE-ProRule" id="PRU00169"/>
    </source>
</evidence>
<dbReference type="SUPFAM" id="SSF46689">
    <property type="entry name" value="Homeodomain-like"/>
    <property type="match status" value="1"/>
</dbReference>
<dbReference type="PROSITE" id="PS00688">
    <property type="entry name" value="SIGMA54_INTERACT_3"/>
    <property type="match status" value="1"/>
</dbReference>
<dbReference type="Gene3D" id="1.10.8.60">
    <property type="match status" value="1"/>
</dbReference>
<keyword evidence="3" id="KW-0805">Transcription regulation</keyword>
<dbReference type="Pfam" id="PF00072">
    <property type="entry name" value="Response_reg"/>
    <property type="match status" value="1"/>
</dbReference>
<dbReference type="Gene3D" id="1.10.10.60">
    <property type="entry name" value="Homeodomain-like"/>
    <property type="match status" value="1"/>
</dbReference>
<dbReference type="InterPro" id="IPR011006">
    <property type="entry name" value="CheY-like_superfamily"/>
</dbReference>
<dbReference type="Gene3D" id="3.40.50.2300">
    <property type="match status" value="1"/>
</dbReference>
<proteinExistence type="predicted"/>
<dbReference type="SMART" id="SM00382">
    <property type="entry name" value="AAA"/>
    <property type="match status" value="1"/>
</dbReference>
<dbReference type="SUPFAM" id="SSF52540">
    <property type="entry name" value="P-loop containing nucleoside triphosphate hydrolases"/>
    <property type="match status" value="1"/>
</dbReference>
<dbReference type="RefSeq" id="WP_260747906.1">
    <property type="nucleotide sequence ID" value="NZ_CP092109.1"/>
</dbReference>
<dbReference type="Proteomes" id="UP001060414">
    <property type="component" value="Chromosome"/>
</dbReference>
<gene>
    <name evidence="8" type="ORF">L9S41_18015</name>
</gene>
<dbReference type="PANTHER" id="PTHR32071:SF113">
    <property type="entry name" value="ALGINATE BIOSYNTHESIS TRANSCRIPTIONAL REGULATORY PROTEIN ALGB"/>
    <property type="match status" value="1"/>
</dbReference>
<feature type="domain" description="Sigma-54 factor interaction" evidence="6">
    <location>
        <begin position="144"/>
        <end position="373"/>
    </location>
</feature>
<dbReference type="Gene3D" id="3.40.50.300">
    <property type="entry name" value="P-loop containing nucleotide triphosphate hydrolases"/>
    <property type="match status" value="1"/>
</dbReference>
<feature type="modified residue" description="4-aspartylphosphate" evidence="5">
    <location>
        <position position="55"/>
    </location>
</feature>
<dbReference type="Pfam" id="PF00158">
    <property type="entry name" value="Sigma54_activat"/>
    <property type="match status" value="1"/>
</dbReference>
<dbReference type="InterPro" id="IPR002197">
    <property type="entry name" value="HTH_Fis"/>
</dbReference>
<dbReference type="InterPro" id="IPR058031">
    <property type="entry name" value="AAA_lid_NorR"/>
</dbReference>
<protein>
    <submittedName>
        <fullName evidence="8">Sigma-54 dependent transcriptional regulator</fullName>
    </submittedName>
</protein>
<reference evidence="8" key="1">
    <citation type="journal article" date="2022" name="Environ. Microbiol.">
        <title>Geoalkalibacter halelectricus SAP #1 sp. nov. possessing extracellular electron transfer and mineral#reducing capabilities from a haloalkaline environment.</title>
        <authorList>
            <person name="Yadav S."/>
            <person name="Singh R."/>
            <person name="Sundharam S.S."/>
            <person name="Chaudhary S."/>
            <person name="Krishnamurthi S."/>
            <person name="Patil S.A."/>
        </authorList>
    </citation>
    <scope>NUCLEOTIDE SEQUENCE</scope>
    <source>
        <strain evidence="8">SAP-1</strain>
    </source>
</reference>
<evidence type="ECO:0000313" key="9">
    <source>
        <dbReference type="Proteomes" id="UP001060414"/>
    </source>
</evidence>
<evidence type="ECO:0000259" key="7">
    <source>
        <dbReference type="PROSITE" id="PS50110"/>
    </source>
</evidence>
<dbReference type="Pfam" id="PF25601">
    <property type="entry name" value="AAA_lid_14"/>
    <property type="match status" value="1"/>
</dbReference>
<dbReference type="InterPro" id="IPR027417">
    <property type="entry name" value="P-loop_NTPase"/>
</dbReference>
<dbReference type="InterPro" id="IPR009057">
    <property type="entry name" value="Homeodomain-like_sf"/>
</dbReference>
<dbReference type="EMBL" id="CP092109">
    <property type="protein sequence ID" value="UWZ79554.1"/>
    <property type="molecule type" value="Genomic_DNA"/>
</dbReference>
<evidence type="ECO:0000256" key="1">
    <source>
        <dbReference type="ARBA" id="ARBA00022741"/>
    </source>
</evidence>
<feature type="domain" description="Response regulatory" evidence="7">
    <location>
        <begin position="6"/>
        <end position="120"/>
    </location>
</feature>
<dbReference type="InterPro" id="IPR003593">
    <property type="entry name" value="AAA+_ATPase"/>
</dbReference>
<evidence type="ECO:0000256" key="2">
    <source>
        <dbReference type="ARBA" id="ARBA00022840"/>
    </source>
</evidence>
<dbReference type="PROSITE" id="PS00675">
    <property type="entry name" value="SIGMA54_INTERACT_1"/>
    <property type="match status" value="1"/>
</dbReference>
<keyword evidence="1" id="KW-0547">Nucleotide-binding</keyword>
<evidence type="ECO:0000256" key="3">
    <source>
        <dbReference type="ARBA" id="ARBA00023015"/>
    </source>
</evidence>
<dbReference type="SUPFAM" id="SSF52172">
    <property type="entry name" value="CheY-like"/>
    <property type="match status" value="1"/>
</dbReference>
<dbReference type="PRINTS" id="PR01590">
    <property type="entry name" value="HTHFIS"/>
</dbReference>
<evidence type="ECO:0000256" key="4">
    <source>
        <dbReference type="ARBA" id="ARBA00023163"/>
    </source>
</evidence>
<dbReference type="PROSITE" id="PS50110">
    <property type="entry name" value="RESPONSE_REGULATORY"/>
    <property type="match status" value="1"/>
</dbReference>
<organism evidence="8 9">
    <name type="scientific">Geoalkalibacter halelectricus</name>
    <dbReference type="NCBI Taxonomy" id="2847045"/>
    <lineage>
        <taxon>Bacteria</taxon>
        <taxon>Pseudomonadati</taxon>
        <taxon>Thermodesulfobacteriota</taxon>
        <taxon>Desulfuromonadia</taxon>
        <taxon>Desulfuromonadales</taxon>
        <taxon>Geoalkalibacteraceae</taxon>
        <taxon>Geoalkalibacter</taxon>
    </lineage>
</organism>
<name>A0ABY5ZL27_9BACT</name>
<dbReference type="SMART" id="SM00448">
    <property type="entry name" value="REC"/>
    <property type="match status" value="1"/>
</dbReference>
<keyword evidence="5" id="KW-0597">Phosphoprotein</keyword>
<sequence length="449" mass="50860">MSERPRVLIVDDESAMRHMLRLLLERAGYVVGEAADGRQALERLDQEPCDIVLCDLRMPELGGLDLLAEARRRNLPQTFIMMTAYGSIETALDCMKRGAYDYLSKPFKPDEVVLTLRKAEERLGLQRENQELRRQIEGNNRHDMVYRSVAMAKVVELARRVAPAASAVLIRGETGTGKELVARTLHAQSGRRPERFVALNCGAVPVGLLESELFGHARGAFTGAAQEREGLFAAADQGTLFLDEIAELPLELQPKLLRVLQEGEVRRIGETHSRHVDVRVVAATAADLGEAVAQGRFREDLYYRLNVVELLIPPLRERPEDIRPLAEHFLERIARREGRAVPRIVGECLELLESYAWPGNVRELANFIERTLIFCRAPLIGREDLPWEIRRRSRQSDDGYSLKAATARMEKEYIRKALARTGGNRTHAARLLEISLRALLYKLKDYEIE</sequence>
<evidence type="ECO:0000313" key="8">
    <source>
        <dbReference type="EMBL" id="UWZ79554.1"/>
    </source>
</evidence>
<dbReference type="CDD" id="cd00009">
    <property type="entry name" value="AAA"/>
    <property type="match status" value="1"/>
</dbReference>
<dbReference type="InterPro" id="IPR001789">
    <property type="entry name" value="Sig_transdc_resp-reg_receiver"/>
</dbReference>
<accession>A0ABY5ZL27</accession>
<dbReference type="PANTHER" id="PTHR32071">
    <property type="entry name" value="TRANSCRIPTIONAL REGULATORY PROTEIN"/>
    <property type="match status" value="1"/>
</dbReference>
<keyword evidence="4" id="KW-0804">Transcription</keyword>
<keyword evidence="9" id="KW-1185">Reference proteome</keyword>
<dbReference type="InterPro" id="IPR025944">
    <property type="entry name" value="Sigma_54_int_dom_CS"/>
</dbReference>
<keyword evidence="2" id="KW-0067">ATP-binding</keyword>
<dbReference type="Pfam" id="PF02954">
    <property type="entry name" value="HTH_8"/>
    <property type="match status" value="1"/>
</dbReference>
<dbReference type="InterPro" id="IPR025662">
    <property type="entry name" value="Sigma_54_int_dom_ATP-bd_1"/>
</dbReference>
<evidence type="ECO:0000259" key="6">
    <source>
        <dbReference type="PROSITE" id="PS50045"/>
    </source>
</evidence>